<dbReference type="SMART" id="SM00342">
    <property type="entry name" value="HTH_ARAC"/>
    <property type="match status" value="1"/>
</dbReference>
<keyword evidence="3" id="KW-0804">Transcription</keyword>
<dbReference type="PROSITE" id="PS00041">
    <property type="entry name" value="HTH_ARAC_FAMILY_1"/>
    <property type="match status" value="1"/>
</dbReference>
<dbReference type="InterPro" id="IPR018062">
    <property type="entry name" value="HTH_AraC-typ_CS"/>
</dbReference>
<protein>
    <submittedName>
        <fullName evidence="5">Melibiose operon regulatory protein</fullName>
    </submittedName>
</protein>
<organism evidence="5 6">
    <name type="scientific">Megamonas hypermegale</name>
    <dbReference type="NCBI Taxonomy" id="158847"/>
    <lineage>
        <taxon>Bacteria</taxon>
        <taxon>Bacillati</taxon>
        <taxon>Bacillota</taxon>
        <taxon>Negativicutes</taxon>
        <taxon>Selenomonadales</taxon>
        <taxon>Selenomonadaceae</taxon>
        <taxon>Megamonas</taxon>
    </lineage>
</organism>
<proteinExistence type="predicted"/>
<dbReference type="InterPro" id="IPR037923">
    <property type="entry name" value="HTH-like"/>
</dbReference>
<dbReference type="GeneID" id="78506824"/>
<keyword evidence="6" id="KW-1185">Reference proteome</keyword>
<dbReference type="AlphaFoldDB" id="A0A239TKF7"/>
<dbReference type="Pfam" id="PF02311">
    <property type="entry name" value="AraC_binding"/>
    <property type="match status" value="1"/>
</dbReference>
<dbReference type="GO" id="GO:0003700">
    <property type="term" value="F:DNA-binding transcription factor activity"/>
    <property type="evidence" value="ECO:0007669"/>
    <property type="project" value="InterPro"/>
</dbReference>
<dbReference type="Gene3D" id="1.10.10.60">
    <property type="entry name" value="Homeodomain-like"/>
    <property type="match status" value="2"/>
</dbReference>
<dbReference type="PROSITE" id="PS01124">
    <property type="entry name" value="HTH_ARAC_FAMILY_2"/>
    <property type="match status" value="1"/>
</dbReference>
<dbReference type="InterPro" id="IPR009057">
    <property type="entry name" value="Homeodomain-like_sf"/>
</dbReference>
<dbReference type="RefSeq" id="WP_027889563.1">
    <property type="nucleotide sequence ID" value="NZ_LT906446.1"/>
</dbReference>
<dbReference type="Pfam" id="PF12833">
    <property type="entry name" value="HTH_18"/>
    <property type="match status" value="1"/>
</dbReference>
<sequence>MENKESYFFSDTAKLNRALVVYCGDWENCNPLQISNPEKQYHYLFCYITKGKGKLQINNKKCVCHEIGENTIFLIRPGMNATYLADENKLCEYCWFCIDGYEVENILQDCGFSKDNILFFDKSKGIIREAFLKFIFSYKSSNDNEYMLLSLLYNFFAQMKQQYKNENAKSIYVEQAIDYIYKNYDKNIAIGDMANYLNVDRTYLYRLFKKECGLSPQKYLLNFRLKVAMNKLKNTQNSISEISEACGFNQVSLFCYQFKKFYKDTPLNYRKIFRCAI</sequence>
<keyword evidence="2" id="KW-0238">DNA-binding</keyword>
<evidence type="ECO:0000256" key="2">
    <source>
        <dbReference type="ARBA" id="ARBA00023125"/>
    </source>
</evidence>
<dbReference type="Proteomes" id="UP000215383">
    <property type="component" value="Chromosome 1"/>
</dbReference>
<reference evidence="5 6" key="1">
    <citation type="submission" date="2017-06" db="EMBL/GenBank/DDBJ databases">
        <authorList>
            <consortium name="Pathogen Informatics"/>
        </authorList>
    </citation>
    <scope>NUCLEOTIDE SEQUENCE [LARGE SCALE GENOMIC DNA]</scope>
    <source>
        <strain evidence="5 6">NCTC10570</strain>
    </source>
</reference>
<dbReference type="SUPFAM" id="SSF46689">
    <property type="entry name" value="Homeodomain-like"/>
    <property type="match status" value="2"/>
</dbReference>
<dbReference type="PANTHER" id="PTHR43280:SF2">
    <property type="entry name" value="HTH-TYPE TRANSCRIPTIONAL REGULATOR EXSA"/>
    <property type="match status" value="1"/>
</dbReference>
<evidence type="ECO:0000259" key="4">
    <source>
        <dbReference type="PROSITE" id="PS01124"/>
    </source>
</evidence>
<gene>
    <name evidence="5" type="primary">melR_2</name>
    <name evidence="5" type="ORF">SAMEA4364220_00799</name>
</gene>
<dbReference type="InterPro" id="IPR018060">
    <property type="entry name" value="HTH_AraC"/>
</dbReference>
<dbReference type="eggNOG" id="COG2207">
    <property type="taxonomic scope" value="Bacteria"/>
</dbReference>
<dbReference type="PANTHER" id="PTHR43280">
    <property type="entry name" value="ARAC-FAMILY TRANSCRIPTIONAL REGULATOR"/>
    <property type="match status" value="1"/>
</dbReference>
<keyword evidence="1" id="KW-0805">Transcription regulation</keyword>
<dbReference type="InterPro" id="IPR003313">
    <property type="entry name" value="AraC-bd"/>
</dbReference>
<evidence type="ECO:0000313" key="5">
    <source>
        <dbReference type="EMBL" id="SNU97678.1"/>
    </source>
</evidence>
<evidence type="ECO:0000256" key="1">
    <source>
        <dbReference type="ARBA" id="ARBA00023015"/>
    </source>
</evidence>
<name>A0A239TKF7_9FIRM</name>
<evidence type="ECO:0000256" key="3">
    <source>
        <dbReference type="ARBA" id="ARBA00023163"/>
    </source>
</evidence>
<accession>A0A239TKF7</accession>
<dbReference type="EMBL" id="LT906446">
    <property type="protein sequence ID" value="SNU97678.1"/>
    <property type="molecule type" value="Genomic_DNA"/>
</dbReference>
<evidence type="ECO:0000313" key="6">
    <source>
        <dbReference type="Proteomes" id="UP000215383"/>
    </source>
</evidence>
<feature type="domain" description="HTH araC/xylS-type" evidence="4">
    <location>
        <begin position="174"/>
        <end position="272"/>
    </location>
</feature>
<dbReference type="GO" id="GO:0043565">
    <property type="term" value="F:sequence-specific DNA binding"/>
    <property type="evidence" value="ECO:0007669"/>
    <property type="project" value="InterPro"/>
</dbReference>
<dbReference type="SUPFAM" id="SSF51215">
    <property type="entry name" value="Regulatory protein AraC"/>
    <property type="match status" value="1"/>
</dbReference>